<protein>
    <submittedName>
        <fullName evidence="3">M56 family metallopeptidase</fullName>
    </submittedName>
</protein>
<evidence type="ECO:0000256" key="1">
    <source>
        <dbReference type="SAM" id="Phobius"/>
    </source>
</evidence>
<gene>
    <name evidence="3" type="ORF">NX778_16495</name>
</gene>
<feature type="transmembrane region" description="Helical" evidence="1">
    <location>
        <begin position="84"/>
        <end position="108"/>
    </location>
</feature>
<organism evidence="3 4">
    <name type="scientific">Massilia terrae</name>
    <dbReference type="NCBI Taxonomy" id="1811224"/>
    <lineage>
        <taxon>Bacteria</taxon>
        <taxon>Pseudomonadati</taxon>
        <taxon>Pseudomonadota</taxon>
        <taxon>Betaproteobacteria</taxon>
        <taxon>Burkholderiales</taxon>
        <taxon>Oxalobacteraceae</taxon>
        <taxon>Telluria group</taxon>
        <taxon>Massilia</taxon>
    </lineage>
</organism>
<dbReference type="Proteomes" id="UP001204621">
    <property type="component" value="Unassembled WGS sequence"/>
</dbReference>
<feature type="transmembrane region" description="Helical" evidence="1">
    <location>
        <begin position="6"/>
        <end position="26"/>
    </location>
</feature>
<proteinExistence type="predicted"/>
<comment type="caution">
    <text evidence="3">The sequence shown here is derived from an EMBL/GenBank/DDBJ whole genome shotgun (WGS) entry which is preliminary data.</text>
</comment>
<dbReference type="PANTHER" id="PTHR34978:SF3">
    <property type="entry name" value="SLR0241 PROTEIN"/>
    <property type="match status" value="1"/>
</dbReference>
<feature type="transmembrane region" description="Helical" evidence="1">
    <location>
        <begin position="272"/>
        <end position="290"/>
    </location>
</feature>
<keyword evidence="1" id="KW-0472">Membrane</keyword>
<accession>A0ABT2D0C8</accession>
<dbReference type="PANTHER" id="PTHR34978">
    <property type="entry name" value="POSSIBLE SENSOR-TRANSDUCER PROTEIN BLAR"/>
    <property type="match status" value="1"/>
</dbReference>
<dbReference type="Pfam" id="PF05569">
    <property type="entry name" value="Peptidase_M56"/>
    <property type="match status" value="1"/>
</dbReference>
<evidence type="ECO:0000313" key="4">
    <source>
        <dbReference type="Proteomes" id="UP001204621"/>
    </source>
</evidence>
<dbReference type="EMBL" id="JANUGU010000005">
    <property type="protein sequence ID" value="MCS0659671.1"/>
    <property type="molecule type" value="Genomic_DNA"/>
</dbReference>
<keyword evidence="4" id="KW-1185">Reference proteome</keyword>
<reference evidence="3 4" key="1">
    <citation type="submission" date="2022-08" db="EMBL/GenBank/DDBJ databases">
        <title>Reclassification of Massilia species as members of the genera Telluria, Duganella, Pseudoduganella, Mokoshia gen. nov. and Zemynaea gen. nov. using orthogonal and non-orthogonal genome-based approaches.</title>
        <authorList>
            <person name="Bowman J.P."/>
        </authorList>
    </citation>
    <scope>NUCLEOTIDE SEQUENCE [LARGE SCALE GENOMIC DNA]</scope>
    <source>
        <strain evidence="3 4">JCM 31606</strain>
    </source>
</reference>
<evidence type="ECO:0000259" key="2">
    <source>
        <dbReference type="Pfam" id="PF05569"/>
    </source>
</evidence>
<name>A0ABT2D0C8_9BURK</name>
<dbReference type="InterPro" id="IPR008756">
    <property type="entry name" value="Peptidase_M56"/>
</dbReference>
<dbReference type="CDD" id="cd07341">
    <property type="entry name" value="M56_BlaR1_MecR1_like"/>
    <property type="match status" value="1"/>
</dbReference>
<sequence>MAIDWWTHLLDACVAASAAIVFVLALRWPLRKLFGATLAYQAWLLVPILIGVALLPRMAVQHRPTVVAVIRASTELLAAPARHAGVHGVGALQALWCLGAVALALWFWRAHRSFVRGLGELTPAGRLFYSDSPASGPVLLGLWRPKIIVPSDFAQRYTEQEQALIIAHERVHARRADVFVNLLQAALQCLFWFNPLVHAAAVFFRADQEMACDAAVLRRHPGLLRSYAQALLKSQSLASAAPTTVACSWRFNHPVKERFMTLQNQPRAKRRLIGRVLVASMIAGGAYAGIAARASEPAAPGKPLYDIMILNMNESDAVTRVTADTIDQKAGEKSPHLIEAAGGQFGIEKGNWRAAFVITPVSALDKTYMIDVDLTSGDQHYHPRLMGKLGEKIAVSVGGADKRFDLALLVNEAAPRAQNPGQ</sequence>
<dbReference type="RefSeq" id="WP_258812859.1">
    <property type="nucleotide sequence ID" value="NZ_JANUGU010000005.1"/>
</dbReference>
<feature type="transmembrane region" description="Helical" evidence="1">
    <location>
        <begin position="33"/>
        <end position="55"/>
    </location>
</feature>
<evidence type="ECO:0000313" key="3">
    <source>
        <dbReference type="EMBL" id="MCS0659671.1"/>
    </source>
</evidence>
<keyword evidence="1" id="KW-1133">Transmembrane helix</keyword>
<dbReference type="InterPro" id="IPR052173">
    <property type="entry name" value="Beta-lactam_resp_regulator"/>
</dbReference>
<keyword evidence="1" id="KW-0812">Transmembrane</keyword>
<feature type="domain" description="Peptidase M56" evidence="2">
    <location>
        <begin position="9"/>
        <end position="262"/>
    </location>
</feature>